<comment type="subcellular location">
    <subcellularLocation>
        <location evidence="1">Nucleus</location>
    </subcellularLocation>
</comment>
<evidence type="ECO:0000256" key="1">
    <source>
        <dbReference type="ARBA" id="ARBA00004123"/>
    </source>
</evidence>
<dbReference type="AlphaFoldDB" id="A0A5J5B423"/>
<dbReference type="Proteomes" id="UP000325577">
    <property type="component" value="Linkage Group LG16"/>
</dbReference>
<protein>
    <submittedName>
        <fullName evidence="7">Uncharacterized protein</fullName>
    </submittedName>
</protein>
<keyword evidence="5" id="KW-0539">Nucleus</keyword>
<dbReference type="GO" id="GO:0006355">
    <property type="term" value="P:regulation of DNA-templated transcription"/>
    <property type="evidence" value="ECO:0007669"/>
    <property type="project" value="InterPro"/>
</dbReference>
<dbReference type="CDD" id="cd10017">
    <property type="entry name" value="B3_DNA"/>
    <property type="match status" value="1"/>
</dbReference>
<dbReference type="InterPro" id="IPR015300">
    <property type="entry name" value="DNA-bd_pseudobarrel_sf"/>
</dbReference>
<dbReference type="GO" id="GO:0005634">
    <property type="term" value="C:nucleus"/>
    <property type="evidence" value="ECO:0007669"/>
    <property type="project" value="UniProtKB-SubCell"/>
</dbReference>
<evidence type="ECO:0000256" key="4">
    <source>
        <dbReference type="ARBA" id="ARBA00023163"/>
    </source>
</evidence>
<feature type="coiled-coil region" evidence="6">
    <location>
        <begin position="484"/>
        <end position="525"/>
    </location>
</feature>
<keyword evidence="6" id="KW-0175">Coiled coil</keyword>
<keyword evidence="3" id="KW-0238">DNA-binding</keyword>
<keyword evidence="4" id="KW-0804">Transcription</keyword>
<sequence length="532" mass="59327">MNVKLRVEQETDEVYAEIDLIPQPCQSEVTRPDPPLPEPPRCNVRSFCKTLTATDAGKHHGLAVHRKDAEDCLPQLDMSQQSPRQDLVATDLHGKEWHFQHTFRVHSKGIRYLIFLLKNLVSAMQTYGKSAIGVGSNRTSQSQFIVSVNKYLEAQSPRLSVGMRFEGEVPERRFSGIRFEDDADEVDQIWNNLTTWGAGSHLDVSVDSTRQLAADRWPSKRARITTQALVLADTKTVAAVGHPDITTQTDPERTGLLDSNANEVDTAITPAAATSYHRDIAPRTHFFWEPNGQSDLVPRNNFTAAVGHPVITTQTDPERTGVLDSNANEVETAITLGAGTCYYRDGEIETHVGIAQNEGQTESSCIPLEISPGTHFFSEPNVQSDLVPWNYFTAYAESVPILDSIRQKHRTTFEHFSTKSSAMQASTLKELASYVNNMSNTTVAGLKPLVKSSKDLFHDLRHAGLDISWLESRFEDGCTALIELENLKKEKFSASERLRELGEERQELLGKLSTLEAQLANARNDLLFKDLL</sequence>
<keyword evidence="8" id="KW-1185">Reference proteome</keyword>
<dbReference type="Gene3D" id="2.40.330.10">
    <property type="entry name" value="DNA-binding pseudobarrel domain"/>
    <property type="match status" value="1"/>
</dbReference>
<organism evidence="7 8">
    <name type="scientific">Nyssa sinensis</name>
    <dbReference type="NCBI Taxonomy" id="561372"/>
    <lineage>
        <taxon>Eukaryota</taxon>
        <taxon>Viridiplantae</taxon>
        <taxon>Streptophyta</taxon>
        <taxon>Embryophyta</taxon>
        <taxon>Tracheophyta</taxon>
        <taxon>Spermatophyta</taxon>
        <taxon>Magnoliopsida</taxon>
        <taxon>eudicotyledons</taxon>
        <taxon>Gunneridae</taxon>
        <taxon>Pentapetalae</taxon>
        <taxon>asterids</taxon>
        <taxon>Cornales</taxon>
        <taxon>Nyssaceae</taxon>
        <taxon>Nyssa</taxon>
    </lineage>
</organism>
<dbReference type="SUPFAM" id="SSF101936">
    <property type="entry name" value="DNA-binding pseudobarrel domain"/>
    <property type="match status" value="1"/>
</dbReference>
<dbReference type="GO" id="GO:0009725">
    <property type="term" value="P:response to hormone"/>
    <property type="evidence" value="ECO:0007669"/>
    <property type="project" value="InterPro"/>
</dbReference>
<reference evidence="7 8" key="1">
    <citation type="submission" date="2019-09" db="EMBL/GenBank/DDBJ databases">
        <title>A chromosome-level genome assembly of the Chinese tupelo Nyssa sinensis.</title>
        <authorList>
            <person name="Yang X."/>
            <person name="Kang M."/>
            <person name="Yang Y."/>
            <person name="Xiong H."/>
            <person name="Wang M."/>
            <person name="Zhang Z."/>
            <person name="Wang Z."/>
            <person name="Wu H."/>
            <person name="Ma T."/>
            <person name="Liu J."/>
            <person name="Xi Z."/>
        </authorList>
    </citation>
    <scope>NUCLEOTIDE SEQUENCE [LARGE SCALE GENOMIC DNA]</scope>
    <source>
        <strain evidence="7">J267</strain>
        <tissue evidence="7">Leaf</tissue>
    </source>
</reference>
<dbReference type="InterPro" id="IPR003340">
    <property type="entry name" value="B3_DNA-bd"/>
</dbReference>
<dbReference type="PANTHER" id="PTHR31384">
    <property type="entry name" value="AUXIN RESPONSE FACTOR 4-RELATED"/>
    <property type="match status" value="1"/>
</dbReference>
<evidence type="ECO:0000313" key="8">
    <source>
        <dbReference type="Proteomes" id="UP000325577"/>
    </source>
</evidence>
<dbReference type="EMBL" id="CM018039">
    <property type="protein sequence ID" value="KAA8536622.1"/>
    <property type="molecule type" value="Genomic_DNA"/>
</dbReference>
<evidence type="ECO:0000256" key="3">
    <source>
        <dbReference type="ARBA" id="ARBA00023125"/>
    </source>
</evidence>
<dbReference type="InterPro" id="IPR044835">
    <property type="entry name" value="ARF_plant"/>
</dbReference>
<accession>A0A5J5B423</accession>
<proteinExistence type="predicted"/>
<dbReference type="GO" id="GO:0003677">
    <property type="term" value="F:DNA binding"/>
    <property type="evidence" value="ECO:0007669"/>
    <property type="project" value="UniProtKB-KW"/>
</dbReference>
<evidence type="ECO:0000256" key="6">
    <source>
        <dbReference type="SAM" id="Coils"/>
    </source>
</evidence>
<evidence type="ECO:0000256" key="5">
    <source>
        <dbReference type="ARBA" id="ARBA00023242"/>
    </source>
</evidence>
<gene>
    <name evidence="7" type="ORF">F0562_029100</name>
</gene>
<name>A0A5J5B423_9ASTE</name>
<keyword evidence="2" id="KW-0805">Transcription regulation</keyword>
<evidence type="ECO:0000256" key="2">
    <source>
        <dbReference type="ARBA" id="ARBA00023015"/>
    </source>
</evidence>
<evidence type="ECO:0000313" key="7">
    <source>
        <dbReference type="EMBL" id="KAA8536622.1"/>
    </source>
</evidence>
<dbReference type="PANTHER" id="PTHR31384:SF96">
    <property type="entry name" value="AUXIN RESPONSE FACTOR 1"/>
    <property type="match status" value="1"/>
</dbReference>